<comment type="caution">
    <text evidence="1">The sequence shown here is derived from an EMBL/GenBank/DDBJ whole genome shotgun (WGS) entry which is preliminary data.</text>
</comment>
<sequence>MGEHAPLVPLFSGNPLLYKEKKKEPCCLHDMKLFFVDLYVASSMLREQPLYFRKCN</sequence>
<protein>
    <submittedName>
        <fullName evidence="1">Uncharacterized protein</fullName>
    </submittedName>
</protein>
<evidence type="ECO:0000313" key="2">
    <source>
        <dbReference type="Proteomes" id="UP001497382"/>
    </source>
</evidence>
<name>A0AAV2BRY2_9ARAC</name>
<accession>A0AAV2BRY2</accession>
<proteinExistence type="predicted"/>
<keyword evidence="2" id="KW-1185">Reference proteome</keyword>
<dbReference type="Proteomes" id="UP001497382">
    <property type="component" value="Unassembled WGS sequence"/>
</dbReference>
<gene>
    <name evidence="1" type="ORF">LARSCL_LOCUS20914</name>
</gene>
<evidence type="ECO:0000313" key="1">
    <source>
        <dbReference type="EMBL" id="CAL1298647.1"/>
    </source>
</evidence>
<dbReference type="EMBL" id="CAXIEN010000467">
    <property type="protein sequence ID" value="CAL1298647.1"/>
    <property type="molecule type" value="Genomic_DNA"/>
</dbReference>
<dbReference type="AlphaFoldDB" id="A0AAV2BRY2"/>
<reference evidence="1 2" key="1">
    <citation type="submission" date="2024-04" db="EMBL/GenBank/DDBJ databases">
        <authorList>
            <person name="Rising A."/>
            <person name="Reimegard J."/>
            <person name="Sonavane S."/>
            <person name="Akerstrom W."/>
            <person name="Nylinder S."/>
            <person name="Hedman E."/>
            <person name="Kallberg Y."/>
        </authorList>
    </citation>
    <scope>NUCLEOTIDE SEQUENCE [LARGE SCALE GENOMIC DNA]</scope>
</reference>
<organism evidence="1 2">
    <name type="scientific">Larinioides sclopetarius</name>
    <dbReference type="NCBI Taxonomy" id="280406"/>
    <lineage>
        <taxon>Eukaryota</taxon>
        <taxon>Metazoa</taxon>
        <taxon>Ecdysozoa</taxon>
        <taxon>Arthropoda</taxon>
        <taxon>Chelicerata</taxon>
        <taxon>Arachnida</taxon>
        <taxon>Araneae</taxon>
        <taxon>Araneomorphae</taxon>
        <taxon>Entelegynae</taxon>
        <taxon>Araneoidea</taxon>
        <taxon>Araneidae</taxon>
        <taxon>Larinioides</taxon>
    </lineage>
</organism>